<dbReference type="PANTHER" id="PTHR36436">
    <property type="entry name" value="SLL5081 PROTEIN"/>
    <property type="match status" value="1"/>
</dbReference>
<comment type="caution">
    <text evidence="1">The sequence shown here is derived from an EMBL/GenBank/DDBJ whole genome shotgun (WGS) entry which is preliminary data.</text>
</comment>
<dbReference type="Proteomes" id="UP000613974">
    <property type="component" value="Unassembled WGS sequence"/>
</dbReference>
<keyword evidence="2" id="KW-1185">Reference proteome</keyword>
<dbReference type="Pfam" id="PF09234">
    <property type="entry name" value="DUF1963"/>
    <property type="match status" value="1"/>
</dbReference>
<name>A0ABQ3SNA4_9ACTN</name>
<sequence>MTHAPVEALHDLAHSHLPPDDAARWIGLLTPGLRLAHAGGGPVAGRLGGLPDLPLDLPWPVWEGYGPLSLIASLDCAALTAAGNCGLALPDSGTLLFFLHDGRPDGGDSLVHASDPGTRPGARVLHVPAGTPTRTLPAPPGLPPYPEVPLTAQAGMTVPAYDAPVVRAAFGEVVDSRQWRHHPVNARAFTTALSALDSAPGDVRHRLGGHPVPVQGAVEREIAHAALGPGVSWNDPRLDEEAARWMLLAQIDTDDEADMMWGDVGTLYWLIRPADLAAGRFDEASFAWQCC</sequence>
<dbReference type="EMBL" id="BNEC01000005">
    <property type="protein sequence ID" value="GHI69610.1"/>
    <property type="molecule type" value="Genomic_DNA"/>
</dbReference>
<proteinExistence type="predicted"/>
<reference evidence="2" key="1">
    <citation type="submission" date="2023-07" db="EMBL/GenBank/DDBJ databases">
        <title>Whole genome shotgun sequence of Streptomyces nojiriensis NBRC 13794.</title>
        <authorList>
            <person name="Komaki H."/>
            <person name="Tamura T."/>
        </authorList>
    </citation>
    <scope>NUCLEOTIDE SEQUENCE [LARGE SCALE GENOMIC DNA]</scope>
    <source>
        <strain evidence="2">NBRC 13794</strain>
    </source>
</reference>
<dbReference type="RefSeq" id="WP_189746811.1">
    <property type="nucleotide sequence ID" value="NZ_BMRL01000023.1"/>
</dbReference>
<dbReference type="Gene3D" id="2.30.320.10">
    <property type="entry name" value="YwqG-like"/>
    <property type="match status" value="1"/>
</dbReference>
<dbReference type="GeneID" id="95587875"/>
<protein>
    <recommendedName>
        <fullName evidence="3">DUF1963 domain-containing protein</fullName>
    </recommendedName>
</protein>
<gene>
    <name evidence="1" type="ORF">Snoj_35280</name>
</gene>
<evidence type="ECO:0008006" key="3">
    <source>
        <dbReference type="Google" id="ProtNLM"/>
    </source>
</evidence>
<accession>A0ABQ3SNA4</accession>
<dbReference type="PANTHER" id="PTHR36436:SF6">
    <property type="entry name" value="SLL5081 PROTEIN"/>
    <property type="match status" value="1"/>
</dbReference>
<organism evidence="1 2">
    <name type="scientific">Streptomyces nojiriensis</name>
    <dbReference type="NCBI Taxonomy" id="66374"/>
    <lineage>
        <taxon>Bacteria</taxon>
        <taxon>Bacillati</taxon>
        <taxon>Actinomycetota</taxon>
        <taxon>Actinomycetes</taxon>
        <taxon>Kitasatosporales</taxon>
        <taxon>Streptomycetaceae</taxon>
        <taxon>Streptomyces</taxon>
    </lineage>
</organism>
<dbReference type="InterPro" id="IPR015315">
    <property type="entry name" value="DUF1963"/>
</dbReference>
<evidence type="ECO:0000313" key="1">
    <source>
        <dbReference type="EMBL" id="GHI69610.1"/>
    </source>
</evidence>
<evidence type="ECO:0000313" key="2">
    <source>
        <dbReference type="Proteomes" id="UP000613974"/>
    </source>
</evidence>
<dbReference type="SUPFAM" id="SSF103032">
    <property type="entry name" value="Hypothetical protein YwqG"/>
    <property type="match status" value="1"/>
</dbReference>
<dbReference type="InterPro" id="IPR035948">
    <property type="entry name" value="YwqG-like_sf"/>
</dbReference>